<evidence type="ECO:0000256" key="1">
    <source>
        <dbReference type="SAM" id="Phobius"/>
    </source>
</evidence>
<dbReference type="InterPro" id="IPR009937">
    <property type="entry name" value="Phage_holin_3_6"/>
</dbReference>
<keyword evidence="1" id="KW-1133">Transmembrane helix</keyword>
<dbReference type="Pfam" id="PF07332">
    <property type="entry name" value="Phage_holin_3_6"/>
    <property type="match status" value="1"/>
</dbReference>
<name>A0A934TJ31_9RHOB</name>
<proteinExistence type="predicted"/>
<keyword evidence="1" id="KW-0812">Transmembrane</keyword>
<feature type="transmembrane region" description="Helical" evidence="1">
    <location>
        <begin position="81"/>
        <end position="101"/>
    </location>
</feature>
<comment type="caution">
    <text evidence="2">The sequence shown here is derived from an EMBL/GenBank/DDBJ whole genome shotgun (WGS) entry which is preliminary data.</text>
</comment>
<feature type="transmembrane region" description="Helical" evidence="1">
    <location>
        <begin position="46"/>
        <end position="75"/>
    </location>
</feature>
<dbReference type="EMBL" id="NHSD01000128">
    <property type="protein sequence ID" value="MBK5926436.1"/>
    <property type="molecule type" value="Genomic_DNA"/>
</dbReference>
<dbReference type="AlphaFoldDB" id="A0A934TJ31"/>
<evidence type="ECO:0008006" key="4">
    <source>
        <dbReference type="Google" id="ProtNLM"/>
    </source>
</evidence>
<reference evidence="2" key="2">
    <citation type="journal article" date="2020" name="Microorganisms">
        <title>Osmotic Adaptation and Compatible Solute Biosynthesis of Phototrophic Bacteria as Revealed from Genome Analyses.</title>
        <authorList>
            <person name="Imhoff J.F."/>
            <person name="Rahn T."/>
            <person name="Kunzel S."/>
            <person name="Keller A."/>
            <person name="Neulinger S.C."/>
        </authorList>
    </citation>
    <scope>NUCLEOTIDE SEQUENCE</scope>
    <source>
        <strain evidence="2">LMG 28126</strain>
    </source>
</reference>
<dbReference type="RefSeq" id="WP_201156205.1">
    <property type="nucleotide sequence ID" value="NZ_NHSD01000128.1"/>
</dbReference>
<gene>
    <name evidence="2" type="ORF">CCR87_03540</name>
</gene>
<protein>
    <recommendedName>
        <fullName evidence="4">Holin-X, holin superfamily III</fullName>
    </recommendedName>
</protein>
<accession>A0A934TJ31</accession>
<keyword evidence="3" id="KW-1185">Reference proteome</keyword>
<evidence type="ECO:0000313" key="2">
    <source>
        <dbReference type="EMBL" id="MBK5926436.1"/>
    </source>
</evidence>
<sequence>MTGTDTPRSAADMMSGLMGNVSNLVRNEVDLARAETAESLSRVGGILAWMAVALVLGIVGLNLLAVSLVSALVWAGLDPQWATLAVGLGLLVLAAVVLLSARSALHQIGFMPTRTARNVQRDAAAIRNSLHEQ</sequence>
<reference evidence="2" key="1">
    <citation type="submission" date="2017-05" db="EMBL/GenBank/DDBJ databases">
        <authorList>
            <person name="Imhoff J.F."/>
            <person name="Rahn T."/>
            <person name="Kuenzel S."/>
            <person name="Neulinger S.C."/>
        </authorList>
    </citation>
    <scope>NUCLEOTIDE SEQUENCE</scope>
    <source>
        <strain evidence="2">LMG 28126</strain>
    </source>
</reference>
<keyword evidence="1" id="KW-0472">Membrane</keyword>
<evidence type="ECO:0000313" key="3">
    <source>
        <dbReference type="Proteomes" id="UP000706333"/>
    </source>
</evidence>
<dbReference type="Proteomes" id="UP000706333">
    <property type="component" value="Unassembled WGS sequence"/>
</dbReference>
<organism evidence="2 3">
    <name type="scientific">Rhodobaculum claviforme</name>
    <dbReference type="NCBI Taxonomy" id="1549854"/>
    <lineage>
        <taxon>Bacteria</taxon>
        <taxon>Pseudomonadati</taxon>
        <taxon>Pseudomonadota</taxon>
        <taxon>Alphaproteobacteria</taxon>
        <taxon>Rhodobacterales</taxon>
        <taxon>Paracoccaceae</taxon>
        <taxon>Rhodobaculum</taxon>
    </lineage>
</organism>